<evidence type="ECO:0008006" key="4">
    <source>
        <dbReference type="Google" id="ProtNLM"/>
    </source>
</evidence>
<feature type="transmembrane region" description="Helical" evidence="1">
    <location>
        <begin position="17"/>
        <end position="34"/>
    </location>
</feature>
<keyword evidence="3" id="KW-1185">Reference proteome</keyword>
<evidence type="ECO:0000313" key="3">
    <source>
        <dbReference type="Proteomes" id="UP001064489"/>
    </source>
</evidence>
<keyword evidence="1" id="KW-0472">Membrane</keyword>
<dbReference type="Proteomes" id="UP001064489">
    <property type="component" value="Chromosome 3"/>
</dbReference>
<keyword evidence="1" id="KW-0812">Transmembrane</keyword>
<comment type="caution">
    <text evidence="2">The sequence shown here is derived from an EMBL/GenBank/DDBJ whole genome shotgun (WGS) entry which is preliminary data.</text>
</comment>
<protein>
    <recommendedName>
        <fullName evidence="4">Transmembrane protein</fullName>
    </recommendedName>
</protein>
<name>A0AAD5J5K5_ACENE</name>
<dbReference type="EMBL" id="JAJSOW010000100">
    <property type="protein sequence ID" value="KAI9186516.1"/>
    <property type="molecule type" value="Genomic_DNA"/>
</dbReference>
<accession>A0AAD5J5K5</accession>
<organism evidence="2 3">
    <name type="scientific">Acer negundo</name>
    <name type="common">Box elder</name>
    <dbReference type="NCBI Taxonomy" id="4023"/>
    <lineage>
        <taxon>Eukaryota</taxon>
        <taxon>Viridiplantae</taxon>
        <taxon>Streptophyta</taxon>
        <taxon>Embryophyta</taxon>
        <taxon>Tracheophyta</taxon>
        <taxon>Spermatophyta</taxon>
        <taxon>Magnoliopsida</taxon>
        <taxon>eudicotyledons</taxon>
        <taxon>Gunneridae</taxon>
        <taxon>Pentapetalae</taxon>
        <taxon>rosids</taxon>
        <taxon>malvids</taxon>
        <taxon>Sapindales</taxon>
        <taxon>Sapindaceae</taxon>
        <taxon>Hippocastanoideae</taxon>
        <taxon>Acereae</taxon>
        <taxon>Acer</taxon>
    </lineage>
</organism>
<evidence type="ECO:0000256" key="1">
    <source>
        <dbReference type="SAM" id="Phobius"/>
    </source>
</evidence>
<proteinExistence type="predicted"/>
<sequence>MTGEEIAGPAAPKVLRFVYFIGAGFILTTAINKYRELERKSLLKKQQEENLLSESSTNAITMPAKGRLRQRYCTAKHDSAIDWFSAPPSSTLSK</sequence>
<gene>
    <name evidence="2" type="ORF">LWI28_018035</name>
</gene>
<evidence type="ECO:0000313" key="2">
    <source>
        <dbReference type="EMBL" id="KAI9186516.1"/>
    </source>
</evidence>
<reference evidence="2" key="2">
    <citation type="submission" date="2023-02" db="EMBL/GenBank/DDBJ databases">
        <authorList>
            <person name="Swenson N.G."/>
            <person name="Wegrzyn J.L."/>
            <person name="Mcevoy S.L."/>
        </authorList>
    </citation>
    <scope>NUCLEOTIDE SEQUENCE</scope>
    <source>
        <strain evidence="2">91603</strain>
        <tissue evidence="2">Leaf</tissue>
    </source>
</reference>
<keyword evidence="1" id="KW-1133">Transmembrane helix</keyword>
<dbReference type="AlphaFoldDB" id="A0AAD5J5K5"/>
<reference evidence="2" key="1">
    <citation type="journal article" date="2022" name="Plant J.">
        <title>Strategies of tolerance reflected in two North American maple genomes.</title>
        <authorList>
            <person name="McEvoy S.L."/>
            <person name="Sezen U.U."/>
            <person name="Trouern-Trend A."/>
            <person name="McMahon S.M."/>
            <person name="Schaberg P.G."/>
            <person name="Yang J."/>
            <person name="Wegrzyn J.L."/>
            <person name="Swenson N.G."/>
        </authorList>
    </citation>
    <scope>NUCLEOTIDE SEQUENCE</scope>
    <source>
        <strain evidence="2">91603</strain>
    </source>
</reference>